<name>K0K2C3_SACES</name>
<dbReference type="EMBL" id="HE804045">
    <property type="protein sequence ID" value="CCH30693.1"/>
    <property type="molecule type" value="Genomic_DNA"/>
</dbReference>
<dbReference type="KEGG" id="sesp:BN6_33950"/>
<accession>K0K2C3</accession>
<dbReference type="AlphaFoldDB" id="K0K2C3"/>
<dbReference type="HOGENOM" id="CLU_2107248_0_0_11"/>
<dbReference type="BioCyc" id="SESP1179773:BN6_RS43780-MONOMER"/>
<dbReference type="STRING" id="1179773.BN6_33950"/>
<dbReference type="Proteomes" id="UP000006281">
    <property type="component" value="Chromosome"/>
</dbReference>
<gene>
    <name evidence="1" type="ordered locus">BN6_33950</name>
</gene>
<evidence type="ECO:0000313" key="2">
    <source>
        <dbReference type="Proteomes" id="UP000006281"/>
    </source>
</evidence>
<proteinExistence type="predicted"/>
<keyword evidence="2" id="KW-1185">Reference proteome</keyword>
<sequence>MASGNGKGQIFVKVEVIKTVLEHATVNLIEETMRLARRWKRLMPLRPSPSVEGEHPDVILRRGARRAGRRQVVVCSQSLHVDSTTRLVLRFTSQARNVNLCPSTEKLLFRLVQPA</sequence>
<protein>
    <submittedName>
        <fullName evidence="1">Uncharacterized protein</fullName>
    </submittedName>
</protein>
<organism evidence="1 2">
    <name type="scientific">Saccharothrix espanaensis (strain ATCC 51144 / DSM 44229 / JCM 9112 / NBRC 15066 / NRRL 15764)</name>
    <dbReference type="NCBI Taxonomy" id="1179773"/>
    <lineage>
        <taxon>Bacteria</taxon>
        <taxon>Bacillati</taxon>
        <taxon>Actinomycetota</taxon>
        <taxon>Actinomycetes</taxon>
        <taxon>Pseudonocardiales</taxon>
        <taxon>Pseudonocardiaceae</taxon>
        <taxon>Saccharothrix</taxon>
    </lineage>
</organism>
<evidence type="ECO:0000313" key="1">
    <source>
        <dbReference type="EMBL" id="CCH30693.1"/>
    </source>
</evidence>
<reference evidence="1 2" key="1">
    <citation type="journal article" date="2012" name="BMC Genomics">
        <title>Complete genome sequence of Saccharothrix espanaensis DSM 44229T and comparison to the other completely sequenced Pseudonocardiaceae.</title>
        <authorList>
            <person name="Strobel T."/>
            <person name="Al-Dilaimi A."/>
            <person name="Blom J."/>
            <person name="Gessner A."/>
            <person name="Kalinowski J."/>
            <person name="Luzhetska M."/>
            <person name="Puhler A."/>
            <person name="Szczepanowski R."/>
            <person name="Bechthold A."/>
            <person name="Ruckert C."/>
        </authorList>
    </citation>
    <scope>NUCLEOTIDE SEQUENCE [LARGE SCALE GENOMIC DNA]</scope>
    <source>
        <strain evidence="2">ATCC 51144 / DSM 44229 / JCM 9112 / NBRC 15066 / NRRL 15764</strain>
    </source>
</reference>